<dbReference type="EMBL" id="PSZM01000043">
    <property type="protein sequence ID" value="PQL90990.1"/>
    <property type="molecule type" value="Genomic_DNA"/>
</dbReference>
<dbReference type="GO" id="GO:0003727">
    <property type="term" value="F:single-stranded RNA binding"/>
    <property type="evidence" value="ECO:0007669"/>
    <property type="project" value="InterPro"/>
</dbReference>
<comment type="caution">
    <text evidence="4">The sequence shown here is derived from an EMBL/GenBank/DDBJ whole genome shotgun (WGS) entry which is preliminary data.</text>
</comment>
<dbReference type="GO" id="GO:0034605">
    <property type="term" value="P:cellular response to heat"/>
    <property type="evidence" value="ECO:0007669"/>
    <property type="project" value="InterPro"/>
</dbReference>
<dbReference type="Gene3D" id="3.10.290.10">
    <property type="entry name" value="RNA-binding S4 domain"/>
    <property type="match status" value="1"/>
</dbReference>
<dbReference type="PIRSF" id="PIRSF016821">
    <property type="entry name" value="HSP15"/>
    <property type="match status" value="1"/>
</dbReference>
<name>A0A2S8A8Z5_9FLAO</name>
<dbReference type="CDD" id="cd00165">
    <property type="entry name" value="S4"/>
    <property type="match status" value="1"/>
</dbReference>
<dbReference type="GO" id="GO:0043023">
    <property type="term" value="F:ribosomal large subunit binding"/>
    <property type="evidence" value="ECO:0007669"/>
    <property type="project" value="InterPro"/>
</dbReference>
<evidence type="ECO:0000256" key="3">
    <source>
        <dbReference type="SAM" id="MobiDB-lite"/>
    </source>
</evidence>
<dbReference type="InterPro" id="IPR025708">
    <property type="entry name" value="HSP15"/>
</dbReference>
<dbReference type="PROSITE" id="PS50889">
    <property type="entry name" value="S4"/>
    <property type="match status" value="1"/>
</dbReference>
<dbReference type="SUPFAM" id="SSF55174">
    <property type="entry name" value="Alpha-L RNA-binding motif"/>
    <property type="match status" value="1"/>
</dbReference>
<feature type="compositionally biased region" description="Polar residues" evidence="3">
    <location>
        <begin position="120"/>
        <end position="129"/>
    </location>
</feature>
<accession>A0A2S8A8Z5</accession>
<evidence type="ECO:0000256" key="1">
    <source>
        <dbReference type="ARBA" id="ARBA00022884"/>
    </source>
</evidence>
<dbReference type="RefSeq" id="WP_105247263.1">
    <property type="nucleotide sequence ID" value="NZ_PSZM01000043.1"/>
</dbReference>
<organism evidence="4 5">
    <name type="scientific">Apibacter adventoris</name>
    <dbReference type="NCBI Taxonomy" id="1679466"/>
    <lineage>
        <taxon>Bacteria</taxon>
        <taxon>Pseudomonadati</taxon>
        <taxon>Bacteroidota</taxon>
        <taxon>Flavobacteriia</taxon>
        <taxon>Flavobacteriales</taxon>
        <taxon>Weeksellaceae</taxon>
        <taxon>Apibacter</taxon>
    </lineage>
</organism>
<dbReference type="OrthoDB" id="9797176at2"/>
<protein>
    <submittedName>
        <fullName evidence="4">RNA-binding protein</fullName>
    </submittedName>
</protein>
<feature type="region of interest" description="Disordered" evidence="3">
    <location>
        <begin position="91"/>
        <end position="129"/>
    </location>
</feature>
<gene>
    <name evidence="4" type="ORF">C4S77_09025</name>
</gene>
<reference evidence="4 5" key="1">
    <citation type="submission" date="2018-02" db="EMBL/GenBank/DDBJ databases">
        <title>Genome sequences of Apibacter spp., gut symbionts of Asian honey bees.</title>
        <authorList>
            <person name="Kwong W.K."/>
            <person name="Steele M.I."/>
            <person name="Moran N.A."/>
        </authorList>
    </citation>
    <scope>NUCLEOTIDE SEQUENCE [LARGE SCALE GENOMIC DNA]</scope>
    <source>
        <strain evidence="5">wkB301</strain>
    </source>
</reference>
<proteinExistence type="predicted"/>
<dbReference type="Proteomes" id="UP000238042">
    <property type="component" value="Unassembled WGS sequence"/>
</dbReference>
<evidence type="ECO:0000313" key="4">
    <source>
        <dbReference type="EMBL" id="PQL90990.1"/>
    </source>
</evidence>
<sequence>MRIDKFLWCIRFYKTRALATEECKKNRIWMGDNALKPSKEVNIGEIYTIKKNQIEYKIEVLQIPSNRLGAKLVSLYSKDLTDTEQIEKLKTRNQEQNYYRQKGLGRPTKKDRRDLEDYISSDSPNGEEE</sequence>
<evidence type="ECO:0000313" key="5">
    <source>
        <dbReference type="Proteomes" id="UP000238042"/>
    </source>
</evidence>
<evidence type="ECO:0000256" key="2">
    <source>
        <dbReference type="PROSITE-ProRule" id="PRU00182"/>
    </source>
</evidence>
<keyword evidence="1 2" id="KW-0694">RNA-binding</keyword>
<dbReference type="AlphaFoldDB" id="A0A2S8A8Z5"/>
<keyword evidence="5" id="KW-1185">Reference proteome</keyword>
<dbReference type="InterPro" id="IPR036986">
    <property type="entry name" value="S4_RNA-bd_sf"/>
</dbReference>
<dbReference type="GO" id="GO:0003677">
    <property type="term" value="F:DNA binding"/>
    <property type="evidence" value="ECO:0007669"/>
    <property type="project" value="InterPro"/>
</dbReference>